<dbReference type="EMBL" id="JAPDDR010000003">
    <property type="protein sequence ID" value="MCW1913158.1"/>
    <property type="molecule type" value="Genomic_DNA"/>
</dbReference>
<reference evidence="3" key="1">
    <citation type="submission" date="2022-10" db="EMBL/GenBank/DDBJ databases">
        <title>Luteolibacter sp. GHJ8, whole genome shotgun sequencing project.</title>
        <authorList>
            <person name="Zhao G."/>
            <person name="Shen L."/>
        </authorList>
    </citation>
    <scope>NUCLEOTIDE SEQUENCE</scope>
    <source>
        <strain evidence="3">GHJ8</strain>
    </source>
</reference>
<protein>
    <submittedName>
        <fullName evidence="3">Response regulator</fullName>
    </submittedName>
</protein>
<dbReference type="SMART" id="SM00448">
    <property type="entry name" value="REC"/>
    <property type="match status" value="1"/>
</dbReference>
<accession>A0ABT3G002</accession>
<dbReference type="PANTHER" id="PTHR44520">
    <property type="entry name" value="RESPONSE REGULATOR RCP1-RELATED"/>
    <property type="match status" value="1"/>
</dbReference>
<evidence type="ECO:0000259" key="2">
    <source>
        <dbReference type="PROSITE" id="PS50110"/>
    </source>
</evidence>
<dbReference type="InterPro" id="IPR052893">
    <property type="entry name" value="TCS_response_regulator"/>
</dbReference>
<dbReference type="PANTHER" id="PTHR44520:SF1">
    <property type="entry name" value="TWO-COMPONENT SYSTEM REGULATORY PROTEIN"/>
    <property type="match status" value="1"/>
</dbReference>
<proteinExistence type="predicted"/>
<dbReference type="SUPFAM" id="SSF52172">
    <property type="entry name" value="CheY-like"/>
    <property type="match status" value="1"/>
</dbReference>
<dbReference type="PROSITE" id="PS50110">
    <property type="entry name" value="RESPONSE_REGULATORY"/>
    <property type="match status" value="1"/>
</dbReference>
<evidence type="ECO:0000256" key="1">
    <source>
        <dbReference type="PROSITE-ProRule" id="PRU00169"/>
    </source>
</evidence>
<organism evidence="3 4">
    <name type="scientific">Luteolibacter rhizosphaerae</name>
    <dbReference type="NCBI Taxonomy" id="2989719"/>
    <lineage>
        <taxon>Bacteria</taxon>
        <taxon>Pseudomonadati</taxon>
        <taxon>Verrucomicrobiota</taxon>
        <taxon>Verrucomicrobiia</taxon>
        <taxon>Verrucomicrobiales</taxon>
        <taxon>Verrucomicrobiaceae</taxon>
        <taxon>Luteolibacter</taxon>
    </lineage>
</organism>
<sequence length="144" mass="16334">MSISPPGYLLVLEDSDEDFDTLLCAARRSMLPHQIRRATTGDECLEMLERSRNGNDDAPLLALMDLNTPQTDGRQALQSLRQNPNFRSLPVVILTSSGNPKDLDYCYQQGANAYHTKPVDYPEYLETLQRIFEYWLQGVVLPSN</sequence>
<feature type="domain" description="Response regulatory" evidence="2">
    <location>
        <begin position="9"/>
        <end position="132"/>
    </location>
</feature>
<dbReference type="Gene3D" id="3.40.50.2300">
    <property type="match status" value="1"/>
</dbReference>
<dbReference type="RefSeq" id="WP_264512330.1">
    <property type="nucleotide sequence ID" value="NZ_JAPDDR010000003.1"/>
</dbReference>
<comment type="caution">
    <text evidence="3">The sequence shown here is derived from an EMBL/GenBank/DDBJ whole genome shotgun (WGS) entry which is preliminary data.</text>
</comment>
<dbReference type="Pfam" id="PF00072">
    <property type="entry name" value="Response_reg"/>
    <property type="match status" value="1"/>
</dbReference>
<evidence type="ECO:0000313" key="3">
    <source>
        <dbReference type="EMBL" id="MCW1913158.1"/>
    </source>
</evidence>
<keyword evidence="1" id="KW-0597">Phosphoprotein</keyword>
<name>A0ABT3G002_9BACT</name>
<evidence type="ECO:0000313" key="4">
    <source>
        <dbReference type="Proteomes" id="UP001165653"/>
    </source>
</evidence>
<dbReference type="InterPro" id="IPR001789">
    <property type="entry name" value="Sig_transdc_resp-reg_receiver"/>
</dbReference>
<gene>
    <name evidence="3" type="ORF">OJ996_06225</name>
</gene>
<feature type="modified residue" description="4-aspartylphosphate" evidence="1">
    <location>
        <position position="65"/>
    </location>
</feature>
<dbReference type="InterPro" id="IPR011006">
    <property type="entry name" value="CheY-like_superfamily"/>
</dbReference>
<dbReference type="CDD" id="cd17557">
    <property type="entry name" value="REC_Rcp-like"/>
    <property type="match status" value="1"/>
</dbReference>
<dbReference type="Proteomes" id="UP001165653">
    <property type="component" value="Unassembled WGS sequence"/>
</dbReference>
<keyword evidence="4" id="KW-1185">Reference proteome</keyword>